<organism evidence="2 3">
    <name type="scientific">Parabacteroides merdae</name>
    <dbReference type="NCBI Taxonomy" id="46503"/>
    <lineage>
        <taxon>Bacteria</taxon>
        <taxon>Pseudomonadati</taxon>
        <taxon>Bacteroidota</taxon>
        <taxon>Bacteroidia</taxon>
        <taxon>Bacteroidales</taxon>
        <taxon>Tannerellaceae</taxon>
        <taxon>Parabacteroides</taxon>
    </lineage>
</organism>
<dbReference type="Gene3D" id="1.10.150.20">
    <property type="entry name" value="5' to 3' exonuclease, C-terminal subdomain"/>
    <property type="match status" value="1"/>
</dbReference>
<accession>A0AA37K8R7</accession>
<dbReference type="InterPro" id="IPR011260">
    <property type="entry name" value="RNAP_asu_C"/>
</dbReference>
<comment type="caution">
    <text evidence="2">The sequence shown here is derived from an EMBL/GenBank/DDBJ whole genome shotgun (WGS) entry which is preliminary data.</text>
</comment>
<evidence type="ECO:0000313" key="2">
    <source>
        <dbReference type="EMBL" id="GKH73322.1"/>
    </source>
</evidence>
<dbReference type="EMBL" id="BQNZ01000003">
    <property type="protein sequence ID" value="GKH73322.1"/>
    <property type="molecule type" value="Genomic_DNA"/>
</dbReference>
<dbReference type="Proteomes" id="UP001055114">
    <property type="component" value="Unassembled WGS sequence"/>
</dbReference>
<dbReference type="AlphaFoldDB" id="A0AA37K8R7"/>
<dbReference type="GO" id="GO:0003899">
    <property type="term" value="F:DNA-directed RNA polymerase activity"/>
    <property type="evidence" value="ECO:0007669"/>
    <property type="project" value="InterPro"/>
</dbReference>
<proteinExistence type="predicted"/>
<gene>
    <name evidence="2" type="ORF">CE91St3_31850</name>
</gene>
<reference evidence="2" key="1">
    <citation type="submission" date="2022-01" db="EMBL/GenBank/DDBJ databases">
        <title>Novel bile acid biosynthetic pathways are enriched in the microbiome of centenarians.</title>
        <authorList>
            <person name="Sato Y."/>
            <person name="Atarashi K."/>
            <person name="Plichta R.D."/>
            <person name="Arai Y."/>
            <person name="Sasajima S."/>
            <person name="Kearney M.S."/>
            <person name="Suda W."/>
            <person name="Takeshita K."/>
            <person name="Sasaki T."/>
            <person name="Okamoto S."/>
            <person name="Skelly N.A."/>
            <person name="Okamura Y."/>
            <person name="Vlamakis H."/>
            <person name="Li Y."/>
            <person name="Tanoue T."/>
            <person name="Takei H."/>
            <person name="Nittono H."/>
            <person name="Narushima S."/>
            <person name="Irie J."/>
            <person name="Itoh H."/>
            <person name="Moriya K."/>
            <person name="Sugiura Y."/>
            <person name="Suematsu M."/>
            <person name="Moritoki N."/>
            <person name="Shibata S."/>
            <person name="Littman R.D."/>
            <person name="Fischbach A.M."/>
            <person name="Uwamino Y."/>
            <person name="Inoue T."/>
            <person name="Honda A."/>
            <person name="Hattori M."/>
            <person name="Murai T."/>
            <person name="Xavier J.R."/>
            <person name="Hirose N."/>
            <person name="Honda K."/>
        </authorList>
    </citation>
    <scope>NUCLEOTIDE SEQUENCE</scope>
    <source>
        <strain evidence="2">CE91-St3</strain>
    </source>
</reference>
<dbReference type="Pfam" id="PF03118">
    <property type="entry name" value="RNA_pol_A_CTD"/>
    <property type="match status" value="1"/>
</dbReference>
<dbReference type="SUPFAM" id="SSF47789">
    <property type="entry name" value="C-terminal domain of RNA polymerase alpha subunit"/>
    <property type="match status" value="1"/>
</dbReference>
<dbReference type="GO" id="GO:0006351">
    <property type="term" value="P:DNA-templated transcription"/>
    <property type="evidence" value="ECO:0007669"/>
    <property type="project" value="InterPro"/>
</dbReference>
<dbReference type="RefSeq" id="WP_075965549.1">
    <property type="nucleotide sequence ID" value="NZ_BQNZ01000003.1"/>
</dbReference>
<sequence>MAELLDFMVVRSDRSEAVAKYTVLYRPADYFCKRLNFEFDNSEEAEAVAFYFQYWMNAGGRVRYTGAPDIPGVLMSMDGSDMTDCPMDLSKQLYCLFSSGGYCPLPLVEYLLNLQPRCLDYLFTQHAISFKAAGKIKLVRLSDINSLFRFSETKKRYKEDLAVFHEKVVGLRCEYNRMSLLLPALRQIGELANAHAKDERNNRILLDYIEGKENAELAANWNLSPERIRQILVEQVNALCYQISQIMVVHSSILEERARNIRMEHELVRLRAEAKLTLAGNLFNVKPDKKKWEWIKDICRLYSTPISEMGFSTRTYNVLTHLGVQDIFGLSKLDETTLHHAQNSGKKTVHEVMEFKEQFNLKMLSDPIYMQYVEWLAHKLSEQERDCLGEWIVSMDSEGNVWTKNSRSELDLSKVDLFIHPDVVETSILHICFPELGNFRQTGTTEVQTPNSNKRK</sequence>
<dbReference type="GO" id="GO:0003677">
    <property type="term" value="F:DNA binding"/>
    <property type="evidence" value="ECO:0007669"/>
    <property type="project" value="InterPro"/>
</dbReference>
<protein>
    <recommendedName>
        <fullName evidence="1">RNA polymerase alpha subunit C-terminal domain-containing protein</fullName>
    </recommendedName>
</protein>
<evidence type="ECO:0000313" key="3">
    <source>
        <dbReference type="Proteomes" id="UP001055114"/>
    </source>
</evidence>
<feature type="domain" description="RNA polymerase alpha subunit C-terminal" evidence="1">
    <location>
        <begin position="301"/>
        <end position="354"/>
    </location>
</feature>
<name>A0AA37K8R7_9BACT</name>
<evidence type="ECO:0000259" key="1">
    <source>
        <dbReference type="Pfam" id="PF03118"/>
    </source>
</evidence>